<dbReference type="Gene3D" id="3.30.1120.50">
    <property type="entry name" value="Pepsin inhibitor-3"/>
    <property type="match status" value="2"/>
</dbReference>
<dbReference type="InterPro" id="IPR010480">
    <property type="entry name" value="Pepsin-I3"/>
</dbReference>
<name>A0A183UKI0_TOXCA</name>
<evidence type="ECO:0000256" key="8">
    <source>
        <dbReference type="SAM" id="Phobius"/>
    </source>
</evidence>
<dbReference type="EMBL" id="UYWY01020050">
    <property type="protein sequence ID" value="VDM40321.1"/>
    <property type="molecule type" value="Genomic_DNA"/>
</dbReference>
<evidence type="ECO:0000256" key="1">
    <source>
        <dbReference type="ARBA" id="ARBA00004613"/>
    </source>
</evidence>
<keyword evidence="8" id="KW-1133">Transmembrane helix</keyword>
<dbReference type="Proteomes" id="UP000050794">
    <property type="component" value="Unassembled WGS sequence"/>
</dbReference>
<feature type="region of interest" description="Disordered" evidence="7">
    <location>
        <begin position="204"/>
        <end position="225"/>
    </location>
</feature>
<evidence type="ECO:0000256" key="2">
    <source>
        <dbReference type="ARBA" id="ARBA00008019"/>
    </source>
</evidence>
<sequence length="225" mass="25954">ERSKKIELGDESIDATQNYKRNDLFSANYVKVILFSTMHTFSLSFVICIVHHISSFEYGISNFGEPECIVDKNVLYIDGIKMSTLTPSQQQELASYQQEMDAYEKKMDECEQLMSKSADHKDISCPDSPQRPSFCNVTVMNIEGCKFMDGKLYIHENLVRELTNEEKTKIAQFNEQYKKYMDYQNELLDQAEYDMDGNMIMNGTTMSDQQPAVPMPKNPKICTSF</sequence>
<dbReference type="SUPFAM" id="SSF55149">
    <property type="entry name" value="Pepsin inhibitor-3"/>
    <property type="match status" value="1"/>
</dbReference>
<evidence type="ECO:0000313" key="10">
    <source>
        <dbReference type="EMBL" id="VDM40321.1"/>
    </source>
</evidence>
<protein>
    <submittedName>
        <fullName evidence="12">Pepsin-I3 domain-containing protein</fullName>
    </submittedName>
</protein>
<keyword evidence="3" id="KW-0964">Secreted</keyword>
<feature type="domain" description="Pepsin inhibitor-3-like repeated" evidence="9">
    <location>
        <begin position="129"/>
        <end position="188"/>
    </location>
</feature>
<feature type="domain" description="Pepsin inhibitor-3-like repeated" evidence="9">
    <location>
        <begin position="67"/>
        <end position="108"/>
    </location>
</feature>
<evidence type="ECO:0000256" key="6">
    <source>
        <dbReference type="SAM" id="Coils"/>
    </source>
</evidence>
<reference evidence="10 11" key="2">
    <citation type="submission" date="2018-11" db="EMBL/GenBank/DDBJ databases">
        <authorList>
            <consortium name="Pathogen Informatics"/>
        </authorList>
    </citation>
    <scope>NUCLEOTIDE SEQUENCE [LARGE SCALE GENOMIC DNA]</scope>
</reference>
<dbReference type="AlphaFoldDB" id="A0A183UKI0"/>
<dbReference type="GO" id="GO:0005576">
    <property type="term" value="C:extracellular region"/>
    <property type="evidence" value="ECO:0007669"/>
    <property type="project" value="UniProtKB-SubCell"/>
</dbReference>
<comment type="similarity">
    <text evidence="2">Belongs to the protease inhibitor I33 family.</text>
</comment>
<evidence type="ECO:0000256" key="4">
    <source>
        <dbReference type="ARBA" id="ARBA00022729"/>
    </source>
</evidence>
<accession>A0A183UKI0</accession>
<keyword evidence="8" id="KW-0472">Membrane</keyword>
<evidence type="ECO:0000259" key="9">
    <source>
        <dbReference type="Pfam" id="PF06394"/>
    </source>
</evidence>
<keyword evidence="8" id="KW-0812">Transmembrane</keyword>
<organism evidence="11 12">
    <name type="scientific">Toxocara canis</name>
    <name type="common">Canine roundworm</name>
    <dbReference type="NCBI Taxonomy" id="6265"/>
    <lineage>
        <taxon>Eukaryota</taxon>
        <taxon>Metazoa</taxon>
        <taxon>Ecdysozoa</taxon>
        <taxon>Nematoda</taxon>
        <taxon>Chromadorea</taxon>
        <taxon>Rhabditida</taxon>
        <taxon>Spirurina</taxon>
        <taxon>Ascaridomorpha</taxon>
        <taxon>Ascaridoidea</taxon>
        <taxon>Toxocaridae</taxon>
        <taxon>Toxocara</taxon>
    </lineage>
</organism>
<dbReference type="Pfam" id="PF06394">
    <property type="entry name" value="Pepsin-I3"/>
    <property type="match status" value="2"/>
</dbReference>
<keyword evidence="5" id="KW-1015">Disulfide bond</keyword>
<evidence type="ECO:0000256" key="3">
    <source>
        <dbReference type="ARBA" id="ARBA00022525"/>
    </source>
</evidence>
<reference evidence="12" key="1">
    <citation type="submission" date="2016-06" db="UniProtKB">
        <authorList>
            <consortium name="WormBaseParasite"/>
        </authorList>
    </citation>
    <scope>IDENTIFICATION</scope>
</reference>
<evidence type="ECO:0000313" key="11">
    <source>
        <dbReference type="Proteomes" id="UP000050794"/>
    </source>
</evidence>
<keyword evidence="4" id="KW-0732">Signal</keyword>
<gene>
    <name evidence="10" type="ORF">TCNE_LOCUS9000</name>
</gene>
<dbReference type="InterPro" id="IPR051901">
    <property type="entry name" value="Protease_Inhibitor_I33"/>
</dbReference>
<proteinExistence type="inferred from homology"/>
<feature type="coiled-coil region" evidence="6">
    <location>
        <begin position="86"/>
        <end position="113"/>
    </location>
</feature>
<feature type="transmembrane region" description="Helical" evidence="8">
    <location>
        <begin position="29"/>
        <end position="53"/>
    </location>
</feature>
<keyword evidence="11" id="KW-1185">Reference proteome</keyword>
<comment type="subcellular location">
    <subcellularLocation>
        <location evidence="1">Secreted</location>
    </subcellularLocation>
</comment>
<evidence type="ECO:0000256" key="5">
    <source>
        <dbReference type="ARBA" id="ARBA00023157"/>
    </source>
</evidence>
<evidence type="ECO:0000313" key="12">
    <source>
        <dbReference type="WBParaSite" id="TCNE_0000900001-mRNA-1"/>
    </source>
</evidence>
<dbReference type="WBParaSite" id="TCNE_0000900001-mRNA-1">
    <property type="protein sequence ID" value="TCNE_0000900001-mRNA-1"/>
    <property type="gene ID" value="TCNE_0000900001"/>
</dbReference>
<dbReference type="PANTHER" id="PTHR37969">
    <property type="entry name" value="PROTEIN CBG07421-RELATED"/>
    <property type="match status" value="1"/>
</dbReference>
<dbReference type="PANTHER" id="PTHR37969:SF3">
    <property type="entry name" value="PROTEIN CBG13131"/>
    <property type="match status" value="1"/>
</dbReference>
<evidence type="ECO:0000256" key="7">
    <source>
        <dbReference type="SAM" id="MobiDB-lite"/>
    </source>
</evidence>
<dbReference type="InterPro" id="IPR038412">
    <property type="entry name" value="Pepsin-I3_sf"/>
</dbReference>
<keyword evidence="6" id="KW-0175">Coiled coil</keyword>